<keyword evidence="4" id="KW-1185">Reference proteome</keyword>
<feature type="domain" description="GST C-terminal" evidence="2">
    <location>
        <begin position="90"/>
        <end position="202"/>
    </location>
</feature>
<dbReference type="OrthoDB" id="414243at2759"/>
<sequence>MANATATLHYLDIGSLGRGEVVRLFLKDAGIDFKDVRYKYDDTWPATSKKLQQDGISLTGKVPALEYKGAIHVPTLRFLARDLGSYDGETSLEKYEVDHVADLYIDWRAEWVAQLSAKTDKYKNETVPEFYRLVAAHYAKNNGPYLLGSRITYADFAVFQAIDNDAKIGTLPAELPEAIVKFKAAFEARPRIAAYLKEREQK</sequence>
<dbReference type="PROSITE" id="PS50404">
    <property type="entry name" value="GST_NTER"/>
    <property type="match status" value="1"/>
</dbReference>
<reference evidence="3 4" key="1">
    <citation type="journal article" date="2019" name="Appl. Microbiol. Biotechnol.">
        <title>Genome sequence of Isaria javanica and comparative genome analysis insights into family S53 peptidase evolution in fungal entomopathogens.</title>
        <authorList>
            <person name="Lin R."/>
            <person name="Zhang X."/>
            <person name="Xin B."/>
            <person name="Zou M."/>
            <person name="Gao Y."/>
            <person name="Qin F."/>
            <person name="Hu Q."/>
            <person name="Xie B."/>
            <person name="Cheng X."/>
        </authorList>
    </citation>
    <scope>NUCLEOTIDE SEQUENCE [LARGE SCALE GENOMIC DNA]</scope>
    <source>
        <strain evidence="3 4">IJ1G</strain>
    </source>
</reference>
<dbReference type="PANTHER" id="PTHR11571:SF150">
    <property type="entry name" value="GLUTATHIONE S-TRANSFERASE"/>
    <property type="match status" value="1"/>
</dbReference>
<evidence type="ECO:0000259" key="2">
    <source>
        <dbReference type="PROSITE" id="PS50405"/>
    </source>
</evidence>
<comment type="caution">
    <text evidence="3">The sequence shown here is derived from an EMBL/GenBank/DDBJ whole genome shotgun (WGS) entry which is preliminary data.</text>
</comment>
<evidence type="ECO:0000313" key="3">
    <source>
        <dbReference type="EMBL" id="TQW00952.1"/>
    </source>
</evidence>
<dbReference type="AlphaFoldDB" id="A0A545VGV7"/>
<dbReference type="InterPro" id="IPR036249">
    <property type="entry name" value="Thioredoxin-like_sf"/>
</dbReference>
<name>A0A545VGV7_9HYPO</name>
<dbReference type="Pfam" id="PF14497">
    <property type="entry name" value="GST_C_3"/>
    <property type="match status" value="1"/>
</dbReference>
<dbReference type="GO" id="GO:0004364">
    <property type="term" value="F:glutathione transferase activity"/>
    <property type="evidence" value="ECO:0007669"/>
    <property type="project" value="TreeGrafter"/>
</dbReference>
<dbReference type="STRING" id="43265.A0A545VGV7"/>
<dbReference type="Gene3D" id="1.20.1050.10">
    <property type="match status" value="1"/>
</dbReference>
<dbReference type="EMBL" id="SPUK01000001">
    <property type="protein sequence ID" value="TQW00952.1"/>
    <property type="molecule type" value="Genomic_DNA"/>
</dbReference>
<dbReference type="PANTHER" id="PTHR11571">
    <property type="entry name" value="GLUTATHIONE S-TRANSFERASE"/>
    <property type="match status" value="1"/>
</dbReference>
<organism evidence="3 4">
    <name type="scientific">Cordyceps javanica</name>
    <dbReference type="NCBI Taxonomy" id="43265"/>
    <lineage>
        <taxon>Eukaryota</taxon>
        <taxon>Fungi</taxon>
        <taxon>Dikarya</taxon>
        <taxon>Ascomycota</taxon>
        <taxon>Pezizomycotina</taxon>
        <taxon>Sordariomycetes</taxon>
        <taxon>Hypocreomycetidae</taxon>
        <taxon>Hypocreales</taxon>
        <taxon>Cordycipitaceae</taxon>
        <taxon>Cordyceps</taxon>
    </lineage>
</organism>
<dbReference type="GO" id="GO:0006749">
    <property type="term" value="P:glutathione metabolic process"/>
    <property type="evidence" value="ECO:0007669"/>
    <property type="project" value="TreeGrafter"/>
</dbReference>
<proteinExistence type="predicted"/>
<evidence type="ECO:0000259" key="1">
    <source>
        <dbReference type="PROSITE" id="PS50404"/>
    </source>
</evidence>
<dbReference type="PROSITE" id="PS50405">
    <property type="entry name" value="GST_CTER"/>
    <property type="match status" value="1"/>
</dbReference>
<dbReference type="InterPro" id="IPR004045">
    <property type="entry name" value="Glutathione_S-Trfase_N"/>
</dbReference>
<dbReference type="Gene3D" id="3.40.30.10">
    <property type="entry name" value="Glutaredoxin"/>
    <property type="match status" value="1"/>
</dbReference>
<dbReference type="InterPro" id="IPR036282">
    <property type="entry name" value="Glutathione-S-Trfase_C_sf"/>
</dbReference>
<dbReference type="InterPro" id="IPR004046">
    <property type="entry name" value="GST_C"/>
</dbReference>
<accession>A0A545VGV7</accession>
<dbReference type="SUPFAM" id="SSF52833">
    <property type="entry name" value="Thioredoxin-like"/>
    <property type="match status" value="1"/>
</dbReference>
<dbReference type="InterPro" id="IPR050213">
    <property type="entry name" value="GST_superfamily"/>
</dbReference>
<dbReference type="Proteomes" id="UP000315783">
    <property type="component" value="Unassembled WGS sequence"/>
</dbReference>
<gene>
    <name evidence="3" type="ORF">IF1G_00883</name>
</gene>
<evidence type="ECO:0000313" key="4">
    <source>
        <dbReference type="Proteomes" id="UP000315783"/>
    </source>
</evidence>
<dbReference type="InterPro" id="IPR010987">
    <property type="entry name" value="Glutathione-S-Trfase_C-like"/>
</dbReference>
<dbReference type="CDD" id="cd03039">
    <property type="entry name" value="GST_N_Sigma_like"/>
    <property type="match status" value="1"/>
</dbReference>
<feature type="domain" description="GST N-terminal" evidence="1">
    <location>
        <begin position="6"/>
        <end position="91"/>
    </location>
</feature>
<protein>
    <submittedName>
        <fullName evidence="3">Glutathione S-transferase</fullName>
    </submittedName>
</protein>
<keyword evidence="3" id="KW-0808">Transferase</keyword>
<dbReference type="SUPFAM" id="SSF47616">
    <property type="entry name" value="GST C-terminal domain-like"/>
    <property type="match status" value="1"/>
</dbReference>